<dbReference type="Proteomes" id="UP000294850">
    <property type="component" value="Unassembled WGS sequence"/>
</dbReference>
<dbReference type="RefSeq" id="WP_131961997.1">
    <property type="nucleotide sequence ID" value="NZ_SMFL01000018.1"/>
</dbReference>
<protein>
    <submittedName>
        <fullName evidence="1">Uncharacterized protein</fullName>
    </submittedName>
</protein>
<evidence type="ECO:0000313" key="1">
    <source>
        <dbReference type="EMBL" id="TDE09794.1"/>
    </source>
</evidence>
<reference evidence="1 2" key="1">
    <citation type="submission" date="2019-03" db="EMBL/GenBank/DDBJ databases">
        <title>Dyadobacter AR-3-6 sp. nov., isolated from arctic soil.</title>
        <authorList>
            <person name="Chaudhary D.K."/>
        </authorList>
    </citation>
    <scope>NUCLEOTIDE SEQUENCE [LARGE SCALE GENOMIC DNA]</scope>
    <source>
        <strain evidence="1 2">AR-3-6</strain>
    </source>
</reference>
<evidence type="ECO:0000313" key="2">
    <source>
        <dbReference type="Proteomes" id="UP000294850"/>
    </source>
</evidence>
<accession>A0A4R5DDN6</accession>
<proteinExistence type="predicted"/>
<sequence>MKNAIYMFVMFLGIATLIGCEGQLSLTPMEDYGATPGFPEYNFSFRAMDAKLGRDTSYVVIPTDTISKSRVIFLELYLKQLTFSKNVNYKITYQVDEGTDASLVYRAQEIRANDWLNVTTSSFVEDKLYILFLPITLGQTSVNITCTDDAKKSKTFKKSFFIVK</sequence>
<dbReference type="OrthoDB" id="949915at2"/>
<keyword evidence="2" id="KW-1185">Reference proteome</keyword>
<organism evidence="1 2">
    <name type="scientific">Dyadobacter psychrotolerans</name>
    <dbReference type="NCBI Taxonomy" id="2541721"/>
    <lineage>
        <taxon>Bacteria</taxon>
        <taxon>Pseudomonadati</taxon>
        <taxon>Bacteroidota</taxon>
        <taxon>Cytophagia</taxon>
        <taxon>Cytophagales</taxon>
        <taxon>Spirosomataceae</taxon>
        <taxon>Dyadobacter</taxon>
    </lineage>
</organism>
<dbReference type="PROSITE" id="PS51257">
    <property type="entry name" value="PROKAR_LIPOPROTEIN"/>
    <property type="match status" value="1"/>
</dbReference>
<dbReference type="AlphaFoldDB" id="A0A4R5DDN6"/>
<gene>
    <name evidence="1" type="ORF">E0F88_29835</name>
</gene>
<comment type="caution">
    <text evidence="1">The sequence shown here is derived from an EMBL/GenBank/DDBJ whole genome shotgun (WGS) entry which is preliminary data.</text>
</comment>
<name>A0A4R5DDN6_9BACT</name>
<dbReference type="EMBL" id="SMFL01000018">
    <property type="protein sequence ID" value="TDE09794.1"/>
    <property type="molecule type" value="Genomic_DNA"/>
</dbReference>